<dbReference type="InterPro" id="IPR043128">
    <property type="entry name" value="Rev_trsase/Diguanyl_cyclase"/>
</dbReference>
<feature type="non-terminal residue" evidence="5">
    <location>
        <position position="1"/>
    </location>
</feature>
<dbReference type="Pfam" id="PF08448">
    <property type="entry name" value="PAS_4"/>
    <property type="match status" value="1"/>
</dbReference>
<feature type="modified residue" description="4-aspartylphosphate" evidence="1">
    <location>
        <position position="14"/>
    </location>
</feature>
<evidence type="ECO:0000259" key="3">
    <source>
        <dbReference type="PROSITE" id="PS50110"/>
    </source>
</evidence>
<keyword evidence="1" id="KW-0597">Phosphoprotein</keyword>
<dbReference type="InterPro" id="IPR011006">
    <property type="entry name" value="CheY-like_superfamily"/>
</dbReference>
<dbReference type="Pfam" id="PF00990">
    <property type="entry name" value="GGDEF"/>
    <property type="match status" value="1"/>
</dbReference>
<dbReference type="FunFam" id="3.30.70.270:FF:000001">
    <property type="entry name" value="Diguanylate cyclase domain protein"/>
    <property type="match status" value="1"/>
</dbReference>
<dbReference type="InterPro" id="IPR001789">
    <property type="entry name" value="Sig_transdc_resp-reg_receiver"/>
</dbReference>
<accession>A0A9D5JZM0</accession>
<evidence type="ECO:0000256" key="2">
    <source>
        <dbReference type="SAM" id="Coils"/>
    </source>
</evidence>
<feature type="coiled-coil region" evidence="2">
    <location>
        <begin position="83"/>
        <end position="121"/>
    </location>
</feature>
<gene>
    <name evidence="5" type="ORF">GF339_20115</name>
</gene>
<dbReference type="Proteomes" id="UP000649604">
    <property type="component" value="Unassembled WGS sequence"/>
</dbReference>
<sequence length="606" mass="69684">QQLHYIHPDLILLDVLMPAINGFETCRRIKQQPTTQEIPVIFMTALSETDHQLQGFAAGGVDYLIKPLVPQEVLMRVNLHLELQHLQHQLKAQNIRLEEQNSLLEEKNQQLQQEITDRRHTEMILNEKIDQIEIAKQEWESTADSLSHLICVLDNQGQIIRVNRAVEYWHLAKIHTARGQHLHALLHPTCQETTCHLHQFLTQALEDVAHHHTAEDKIEDPFLNRYIHVQIRPISPHQSSSKKPSSSFAVAIIHDITLQKRAERELQQRTRELTLLNQMSASLQACRDEAATYQIVTDICHQLFPSTAGVLFIIPEKKKTLKKVSAWGDPPDDIRQVNAEYSWVFAHNPSSPTDSIEHPDTGQVYTDIRYTSDNAALCASIRIAEKPLAVLTLTLQSRASDEERHRYRNLARIILTNVGEQYALALVNLRLRDRLQQEAIHDPFLTQLYNRRYMKESLRRELLRVQRRDSYLGVMMFDIDHFKQLNDTYTHEAGDIVLQELAALLKRHIREEDIPCRYGGEELVLILPEASLEDTQVRAEELRIIIKQLQVLYQGHILKITVSVGVAAFPQHGFDPDELINTADKALYQAKFNGRDQVVVAPVTSP</sequence>
<dbReference type="GO" id="GO:1902201">
    <property type="term" value="P:negative regulation of bacterial-type flagellum-dependent cell motility"/>
    <property type="evidence" value="ECO:0007669"/>
    <property type="project" value="TreeGrafter"/>
</dbReference>
<dbReference type="InterPro" id="IPR050469">
    <property type="entry name" value="Diguanylate_Cyclase"/>
</dbReference>
<evidence type="ECO:0000256" key="1">
    <source>
        <dbReference type="PROSITE-ProRule" id="PRU00169"/>
    </source>
</evidence>
<dbReference type="Pfam" id="PF00072">
    <property type="entry name" value="Response_reg"/>
    <property type="match status" value="1"/>
</dbReference>
<evidence type="ECO:0000259" key="4">
    <source>
        <dbReference type="PROSITE" id="PS50887"/>
    </source>
</evidence>
<dbReference type="InterPro" id="IPR013656">
    <property type="entry name" value="PAS_4"/>
</dbReference>
<dbReference type="InterPro" id="IPR035965">
    <property type="entry name" value="PAS-like_dom_sf"/>
</dbReference>
<dbReference type="PANTHER" id="PTHR45138">
    <property type="entry name" value="REGULATORY COMPONENTS OF SENSORY TRANSDUCTION SYSTEM"/>
    <property type="match status" value="1"/>
</dbReference>
<dbReference type="GO" id="GO:0000160">
    <property type="term" value="P:phosphorelay signal transduction system"/>
    <property type="evidence" value="ECO:0007669"/>
    <property type="project" value="InterPro"/>
</dbReference>
<reference evidence="5" key="1">
    <citation type="submission" date="2019-11" db="EMBL/GenBank/DDBJ databases">
        <title>Microbial mats filling the niche in hypersaline microbial mats.</title>
        <authorList>
            <person name="Wong H.L."/>
            <person name="Macleod F.I."/>
            <person name="White R.A. III"/>
            <person name="Burns B.P."/>
        </authorList>
    </citation>
    <scope>NUCLEOTIDE SEQUENCE</scope>
    <source>
        <strain evidence="5">Rbin_158</strain>
    </source>
</reference>
<dbReference type="InterPro" id="IPR029787">
    <property type="entry name" value="Nucleotide_cyclase"/>
</dbReference>
<dbReference type="SMART" id="SM00267">
    <property type="entry name" value="GGDEF"/>
    <property type="match status" value="1"/>
</dbReference>
<dbReference type="SUPFAM" id="SSF55073">
    <property type="entry name" value="Nucleotide cyclase"/>
    <property type="match status" value="1"/>
</dbReference>
<dbReference type="PROSITE" id="PS50887">
    <property type="entry name" value="GGDEF"/>
    <property type="match status" value="1"/>
</dbReference>
<dbReference type="InterPro" id="IPR000160">
    <property type="entry name" value="GGDEF_dom"/>
</dbReference>
<evidence type="ECO:0000313" key="6">
    <source>
        <dbReference type="Proteomes" id="UP000649604"/>
    </source>
</evidence>
<dbReference type="NCBIfam" id="TIGR00254">
    <property type="entry name" value="GGDEF"/>
    <property type="match status" value="1"/>
</dbReference>
<feature type="domain" description="GGDEF" evidence="4">
    <location>
        <begin position="470"/>
        <end position="603"/>
    </location>
</feature>
<dbReference type="PROSITE" id="PS50110">
    <property type="entry name" value="RESPONSE_REGULATORY"/>
    <property type="match status" value="1"/>
</dbReference>
<dbReference type="GO" id="GO:0043709">
    <property type="term" value="P:cell adhesion involved in single-species biofilm formation"/>
    <property type="evidence" value="ECO:0007669"/>
    <property type="project" value="TreeGrafter"/>
</dbReference>
<feature type="domain" description="Response regulatory" evidence="3">
    <location>
        <begin position="1"/>
        <end position="81"/>
    </location>
</feature>
<dbReference type="CDD" id="cd01949">
    <property type="entry name" value="GGDEF"/>
    <property type="match status" value="1"/>
</dbReference>
<dbReference type="EMBL" id="WJJP01000656">
    <property type="protein sequence ID" value="MBD3326901.1"/>
    <property type="molecule type" value="Genomic_DNA"/>
</dbReference>
<organism evidence="5 6">
    <name type="scientific">candidate division KSB3 bacterium</name>
    <dbReference type="NCBI Taxonomy" id="2044937"/>
    <lineage>
        <taxon>Bacteria</taxon>
        <taxon>candidate division KSB3</taxon>
    </lineage>
</organism>
<name>A0A9D5JZM0_9BACT</name>
<proteinExistence type="predicted"/>
<dbReference type="SUPFAM" id="SSF55781">
    <property type="entry name" value="GAF domain-like"/>
    <property type="match status" value="1"/>
</dbReference>
<dbReference type="SUPFAM" id="SSF52172">
    <property type="entry name" value="CheY-like"/>
    <property type="match status" value="1"/>
</dbReference>
<dbReference type="Gene3D" id="3.40.50.2300">
    <property type="match status" value="1"/>
</dbReference>
<dbReference type="Gene3D" id="3.30.450.40">
    <property type="match status" value="1"/>
</dbReference>
<dbReference type="SUPFAM" id="SSF55785">
    <property type="entry name" value="PYP-like sensor domain (PAS domain)"/>
    <property type="match status" value="1"/>
</dbReference>
<comment type="caution">
    <text evidence="5">The sequence shown here is derived from an EMBL/GenBank/DDBJ whole genome shotgun (WGS) entry which is preliminary data.</text>
</comment>
<dbReference type="PANTHER" id="PTHR45138:SF9">
    <property type="entry name" value="DIGUANYLATE CYCLASE DGCM-RELATED"/>
    <property type="match status" value="1"/>
</dbReference>
<dbReference type="Gene3D" id="3.30.450.20">
    <property type="entry name" value="PAS domain"/>
    <property type="match status" value="1"/>
</dbReference>
<dbReference type="InterPro" id="IPR029016">
    <property type="entry name" value="GAF-like_dom_sf"/>
</dbReference>
<dbReference type="Gene3D" id="3.30.70.270">
    <property type="match status" value="1"/>
</dbReference>
<dbReference type="GO" id="GO:0005886">
    <property type="term" value="C:plasma membrane"/>
    <property type="evidence" value="ECO:0007669"/>
    <property type="project" value="TreeGrafter"/>
</dbReference>
<dbReference type="AlphaFoldDB" id="A0A9D5JZM0"/>
<protein>
    <submittedName>
        <fullName evidence="5">Diguanylate cyclase</fullName>
    </submittedName>
</protein>
<evidence type="ECO:0000313" key="5">
    <source>
        <dbReference type="EMBL" id="MBD3326901.1"/>
    </source>
</evidence>
<dbReference type="GO" id="GO:0052621">
    <property type="term" value="F:diguanylate cyclase activity"/>
    <property type="evidence" value="ECO:0007669"/>
    <property type="project" value="TreeGrafter"/>
</dbReference>
<keyword evidence="2" id="KW-0175">Coiled coil</keyword>